<dbReference type="SUPFAM" id="SSF54518">
    <property type="entry name" value="Tubby C-terminal domain-like"/>
    <property type="match status" value="1"/>
</dbReference>
<dbReference type="EMBL" id="ML986617">
    <property type="protein sequence ID" value="KAF2264245.1"/>
    <property type="molecule type" value="Genomic_DNA"/>
</dbReference>
<evidence type="ECO:0000313" key="2">
    <source>
        <dbReference type="EMBL" id="KAF2264245.1"/>
    </source>
</evidence>
<protein>
    <submittedName>
        <fullName evidence="2">DUF567-domain-containing protein</fullName>
    </submittedName>
</protein>
<gene>
    <name evidence="2" type="ORF">CC78DRAFT_533308</name>
</gene>
<dbReference type="InterPro" id="IPR038595">
    <property type="entry name" value="LOR_sf"/>
</dbReference>
<name>A0A9P4K9E9_9PLEO</name>
<reference evidence="3" key="1">
    <citation type="journal article" date="2020" name="Stud. Mycol.">
        <title>101 Dothideomycetes genomes: A test case for predicting lifestyles and emergence of pathogens.</title>
        <authorList>
            <person name="Haridas S."/>
            <person name="Albert R."/>
            <person name="Binder M."/>
            <person name="Bloem J."/>
            <person name="LaButti K."/>
            <person name="Salamov A."/>
            <person name="Andreopoulos B."/>
            <person name="Baker S."/>
            <person name="Barry K."/>
            <person name="Bills G."/>
            <person name="Bluhm B."/>
            <person name="Cannon C."/>
            <person name="Castanera R."/>
            <person name="Culley D."/>
            <person name="Daum C."/>
            <person name="Ezra D."/>
            <person name="Gonzalez J."/>
            <person name="Henrissat B."/>
            <person name="Kuo A."/>
            <person name="Liang C."/>
            <person name="Lipzen A."/>
            <person name="Lutzoni F."/>
            <person name="Magnuson J."/>
            <person name="Mondo S."/>
            <person name="Nolan M."/>
            <person name="Ohm R."/>
            <person name="Pangilinan J."/>
            <person name="Park H.-J."/>
            <person name="Ramirez L."/>
            <person name="Alfaro M."/>
            <person name="Sun H."/>
            <person name="Tritt A."/>
            <person name="Yoshinaga Y."/>
            <person name="Zwiers L.-H."/>
            <person name="Turgeon B."/>
            <person name="Goodwin S."/>
            <person name="Spatafora J."/>
            <person name="Crous P."/>
            <person name="Grigoriev I."/>
        </authorList>
    </citation>
    <scope>NUCLEOTIDE SEQUENCE [LARGE SCALE GENOMIC DNA]</scope>
    <source>
        <strain evidence="3">CBS 304.66</strain>
    </source>
</reference>
<dbReference type="OrthoDB" id="97518at2759"/>
<sequence>MAGLPPVPQPIGIFGQFIAQQPETLILKEKVLSLTGDSFSIKLQNGTPILQVEGKVMSLSGRKTVRDMAGNHLFDIVKEHFHIHTTFAIKDPQDRKIMEVKSKFQLLGSKAIGTFTSSNGKAEELQMKGNWFDTTADITDEAQSGIVVARINRKLLSGKDILFGQQTYALQVAPGVDMALMVAMCIAMDEKNNEK</sequence>
<dbReference type="Gene3D" id="2.40.160.200">
    <property type="entry name" value="LURP1-related"/>
    <property type="match status" value="1"/>
</dbReference>
<evidence type="ECO:0000313" key="3">
    <source>
        <dbReference type="Proteomes" id="UP000800093"/>
    </source>
</evidence>
<dbReference type="Pfam" id="PF04525">
    <property type="entry name" value="LOR"/>
    <property type="match status" value="1"/>
</dbReference>
<proteinExistence type="inferred from homology"/>
<evidence type="ECO:0000256" key="1">
    <source>
        <dbReference type="ARBA" id="ARBA00005437"/>
    </source>
</evidence>
<comment type="similarity">
    <text evidence="1">Belongs to the LOR family.</text>
</comment>
<keyword evidence="3" id="KW-1185">Reference proteome</keyword>
<organism evidence="2 3">
    <name type="scientific">Lojkania enalia</name>
    <dbReference type="NCBI Taxonomy" id="147567"/>
    <lineage>
        <taxon>Eukaryota</taxon>
        <taxon>Fungi</taxon>
        <taxon>Dikarya</taxon>
        <taxon>Ascomycota</taxon>
        <taxon>Pezizomycotina</taxon>
        <taxon>Dothideomycetes</taxon>
        <taxon>Pleosporomycetidae</taxon>
        <taxon>Pleosporales</taxon>
        <taxon>Pleosporales incertae sedis</taxon>
        <taxon>Lojkania</taxon>
    </lineage>
</organism>
<dbReference type="InterPro" id="IPR007612">
    <property type="entry name" value="LOR"/>
</dbReference>
<dbReference type="InterPro" id="IPR025659">
    <property type="entry name" value="Tubby-like_C"/>
</dbReference>
<dbReference type="PANTHER" id="PTHR31087">
    <property type="match status" value="1"/>
</dbReference>
<accession>A0A9P4K9E9</accession>
<comment type="caution">
    <text evidence="2">The sequence shown here is derived from an EMBL/GenBank/DDBJ whole genome shotgun (WGS) entry which is preliminary data.</text>
</comment>
<dbReference type="Proteomes" id="UP000800093">
    <property type="component" value="Unassembled WGS sequence"/>
</dbReference>
<dbReference type="PANTHER" id="PTHR31087:SF161">
    <property type="entry name" value="TUBBY C 2 FAMILY PROTEIN"/>
    <property type="match status" value="1"/>
</dbReference>
<dbReference type="AlphaFoldDB" id="A0A9P4K9E9"/>